<name>A0A3M0CT50_9PROT</name>
<dbReference type="Gene3D" id="1.25.40.10">
    <property type="entry name" value="Tetratricopeptide repeat domain"/>
    <property type="match status" value="2"/>
</dbReference>
<dbReference type="OrthoDB" id="9790390at2"/>
<dbReference type="PROSITE" id="PS51352">
    <property type="entry name" value="THIOREDOXIN_2"/>
    <property type="match status" value="1"/>
</dbReference>
<dbReference type="Pfam" id="PF14561">
    <property type="entry name" value="TPR_20"/>
    <property type="match status" value="1"/>
</dbReference>
<dbReference type="InterPro" id="IPR013766">
    <property type="entry name" value="Thioredoxin_domain"/>
</dbReference>
<dbReference type="GO" id="GO:0045454">
    <property type="term" value="P:cell redox homeostasis"/>
    <property type="evidence" value="ECO:0007669"/>
    <property type="project" value="TreeGrafter"/>
</dbReference>
<evidence type="ECO:0000259" key="1">
    <source>
        <dbReference type="PROSITE" id="PS51352"/>
    </source>
</evidence>
<feature type="domain" description="Thioredoxin" evidence="1">
    <location>
        <begin position="1"/>
        <end position="127"/>
    </location>
</feature>
<evidence type="ECO:0000313" key="2">
    <source>
        <dbReference type="EMBL" id="RMB12662.1"/>
    </source>
</evidence>
<dbReference type="GO" id="GO:0006950">
    <property type="term" value="P:response to stress"/>
    <property type="evidence" value="ECO:0007669"/>
    <property type="project" value="UniProtKB-ARBA"/>
</dbReference>
<dbReference type="InterPro" id="IPR036249">
    <property type="entry name" value="Thioredoxin-like_sf"/>
</dbReference>
<organism evidence="2 3">
    <name type="scientific">Eilatimonas milleporae</name>
    <dbReference type="NCBI Taxonomy" id="911205"/>
    <lineage>
        <taxon>Bacteria</taxon>
        <taxon>Pseudomonadati</taxon>
        <taxon>Pseudomonadota</taxon>
        <taxon>Alphaproteobacteria</taxon>
        <taxon>Kordiimonadales</taxon>
        <taxon>Kordiimonadaceae</taxon>
        <taxon>Eilatimonas</taxon>
    </lineage>
</organism>
<keyword evidence="3" id="KW-1185">Reference proteome</keyword>
<proteinExistence type="predicted"/>
<reference evidence="2 3" key="1">
    <citation type="submission" date="2018-10" db="EMBL/GenBank/DDBJ databases">
        <title>Genomic Encyclopedia of Archaeal and Bacterial Type Strains, Phase II (KMG-II): from individual species to whole genera.</title>
        <authorList>
            <person name="Goeker M."/>
        </authorList>
    </citation>
    <scope>NUCLEOTIDE SEQUENCE [LARGE SCALE GENOMIC DNA]</scope>
    <source>
        <strain evidence="2 3">DSM 25217</strain>
    </source>
</reference>
<dbReference type="SUPFAM" id="SSF48452">
    <property type="entry name" value="TPR-like"/>
    <property type="match status" value="1"/>
</dbReference>
<evidence type="ECO:0000313" key="3">
    <source>
        <dbReference type="Proteomes" id="UP000271227"/>
    </source>
</evidence>
<dbReference type="InterPro" id="IPR011990">
    <property type="entry name" value="TPR-like_helical_dom_sf"/>
</dbReference>
<sequence length="322" mass="34543">MTDFLVGDSAGRTDGAADDMIKDSSEAGFMADVIEASDSQPVLVCFQMALSDVCKQFLPVLEGAVRDTRGKVALVKMDMDKSQSLAAQLRVQTVPSVFVFFRGQPVHGFQGPLPPAQLKEFLDQILKATGASDDDPLEAALAQADESLTGGEPMQAARIYQQILQHQPGHPQALVGLAEASLALGQSDQAQSVIDTLDAAAGSDDIVKNALAKPDLKQRFDRVRTTLALAAEASDAGDAGALEARIAETPDDMDTRFDLALAYQGRGDAPAAAEQLLAIILRDREWQDGKAREQLLKLFEAAGPTDPFTLKYRRRLSSILFS</sequence>
<comment type="caution">
    <text evidence="2">The sequence shown here is derived from an EMBL/GenBank/DDBJ whole genome shotgun (WGS) entry which is preliminary data.</text>
</comment>
<dbReference type="InParanoid" id="A0A3M0CT50"/>
<dbReference type="AlphaFoldDB" id="A0A3M0CT50"/>
<dbReference type="FunCoup" id="A0A3M0CT50">
    <property type="interactions" value="123"/>
</dbReference>
<dbReference type="Proteomes" id="UP000271227">
    <property type="component" value="Unassembled WGS sequence"/>
</dbReference>
<dbReference type="PANTHER" id="PTHR45663:SF11">
    <property type="entry name" value="GEO12009P1"/>
    <property type="match status" value="1"/>
</dbReference>
<gene>
    <name evidence="2" type="ORF">BXY39_0084</name>
</gene>
<dbReference type="Gene3D" id="3.40.30.10">
    <property type="entry name" value="Glutaredoxin"/>
    <property type="match status" value="1"/>
</dbReference>
<protein>
    <submittedName>
        <fullName evidence="2">Thioredoxin</fullName>
    </submittedName>
</protein>
<dbReference type="EMBL" id="REFR01000002">
    <property type="protein sequence ID" value="RMB12662.1"/>
    <property type="molecule type" value="Genomic_DNA"/>
</dbReference>
<dbReference type="Pfam" id="PF00085">
    <property type="entry name" value="Thioredoxin"/>
    <property type="match status" value="1"/>
</dbReference>
<accession>A0A3M0CT50</accession>
<dbReference type="GO" id="GO:0005829">
    <property type="term" value="C:cytosol"/>
    <property type="evidence" value="ECO:0007669"/>
    <property type="project" value="TreeGrafter"/>
</dbReference>
<dbReference type="Pfam" id="PF14559">
    <property type="entry name" value="TPR_19"/>
    <property type="match status" value="1"/>
</dbReference>
<dbReference type="RefSeq" id="WP_121936877.1">
    <property type="nucleotide sequence ID" value="NZ_REFR01000002.1"/>
</dbReference>
<dbReference type="GO" id="GO:0015035">
    <property type="term" value="F:protein-disulfide reductase activity"/>
    <property type="evidence" value="ECO:0007669"/>
    <property type="project" value="TreeGrafter"/>
</dbReference>
<dbReference type="SUPFAM" id="SSF52833">
    <property type="entry name" value="Thioredoxin-like"/>
    <property type="match status" value="1"/>
</dbReference>
<dbReference type="PANTHER" id="PTHR45663">
    <property type="entry name" value="GEO12009P1"/>
    <property type="match status" value="1"/>
</dbReference>